<evidence type="ECO:0000313" key="6">
    <source>
        <dbReference type="Proteomes" id="UP000360750"/>
    </source>
</evidence>
<protein>
    <recommendedName>
        <fullName evidence="7">Mce-associated membrane protein</fullName>
    </recommendedName>
</protein>
<evidence type="ECO:0000256" key="4">
    <source>
        <dbReference type="SAM" id="Phobius"/>
    </source>
</evidence>
<keyword evidence="4" id="KW-1133">Transmembrane helix</keyword>
<gene>
    <name evidence="5" type="ORF">NCTC8139_01759</name>
</gene>
<dbReference type="PANTHER" id="PTHR37042">
    <property type="entry name" value="OUTER MEMBRANE PROTEIN RV1973"/>
    <property type="match status" value="1"/>
</dbReference>
<evidence type="ECO:0000256" key="3">
    <source>
        <dbReference type="SAM" id="MobiDB-lite"/>
    </source>
</evidence>
<keyword evidence="4" id="KW-0812">Transmembrane</keyword>
<dbReference type="EMBL" id="CAACYD010000006">
    <property type="protein sequence ID" value="VFA88216.1"/>
    <property type="molecule type" value="Genomic_DNA"/>
</dbReference>
<dbReference type="Proteomes" id="UP000360750">
    <property type="component" value="Unassembled WGS sequence"/>
</dbReference>
<proteinExistence type="predicted"/>
<evidence type="ECO:0000313" key="5">
    <source>
        <dbReference type="EMBL" id="VFA88216.1"/>
    </source>
</evidence>
<evidence type="ECO:0000256" key="1">
    <source>
        <dbReference type="ARBA" id="ARBA00004370"/>
    </source>
</evidence>
<evidence type="ECO:0008006" key="7">
    <source>
        <dbReference type="Google" id="ProtNLM"/>
    </source>
</evidence>
<comment type="caution">
    <text evidence="5">The sequence shown here is derived from an EMBL/GenBank/DDBJ whole genome shotgun (WGS) entry which is preliminary data.</text>
</comment>
<feature type="compositionally biased region" description="Pro residues" evidence="3">
    <location>
        <begin position="225"/>
        <end position="242"/>
    </location>
</feature>
<name>A0ABD7V287_9ACTN</name>
<dbReference type="GO" id="GO:0016020">
    <property type="term" value="C:membrane"/>
    <property type="evidence" value="ECO:0007669"/>
    <property type="project" value="UniProtKB-SubCell"/>
</dbReference>
<accession>A0ABD7V287</accession>
<feature type="compositionally biased region" description="Low complexity" evidence="3">
    <location>
        <begin position="215"/>
        <end position="224"/>
    </location>
</feature>
<feature type="region of interest" description="Disordered" evidence="3">
    <location>
        <begin position="1"/>
        <end position="30"/>
    </location>
</feature>
<comment type="subcellular location">
    <subcellularLocation>
        <location evidence="1">Membrane</location>
    </subcellularLocation>
</comment>
<dbReference type="AlphaFoldDB" id="A0ABD7V287"/>
<organism evidence="5 6">
    <name type="scientific">Gordonia paraffinivorans</name>
    <dbReference type="NCBI Taxonomy" id="175628"/>
    <lineage>
        <taxon>Bacteria</taxon>
        <taxon>Bacillati</taxon>
        <taxon>Actinomycetota</taxon>
        <taxon>Actinomycetes</taxon>
        <taxon>Mycobacteriales</taxon>
        <taxon>Gordoniaceae</taxon>
        <taxon>Gordonia</taxon>
    </lineage>
</organism>
<sequence>MTDPKSTENPASPVADQGARPRRPGGTRRSVLSKGRLAAIGLAVLTVAAVVVTGFLGYRYAEGRSVEEARESSLAAARDYATTMFGYDADNVSEHIDKSMSVLTGPAKPEYSKLVTESNLAAEVRKQQVVSEVTIQDAGVVTNTADTSKVLIFMNQSVTRGKKELVSINPSRLTFDMRRDGDRWMINQIEVITDDTFRSKIEVVESLPPDAKPLPGQQSTAPSSAPAPQPSSSPAPEPVPVP</sequence>
<reference evidence="5 6" key="1">
    <citation type="submission" date="2019-02" db="EMBL/GenBank/DDBJ databases">
        <authorList>
            <consortium name="Pathogen Informatics"/>
        </authorList>
    </citation>
    <scope>NUCLEOTIDE SEQUENCE [LARGE SCALE GENOMIC DNA]</scope>
    <source>
        <strain evidence="5 6">3012STDY6756503</strain>
    </source>
</reference>
<dbReference type="PANTHER" id="PTHR37042:SF4">
    <property type="entry name" value="OUTER MEMBRANE PROTEIN RV1973"/>
    <property type="match status" value="1"/>
</dbReference>
<evidence type="ECO:0000256" key="2">
    <source>
        <dbReference type="ARBA" id="ARBA00023136"/>
    </source>
</evidence>
<keyword evidence="2 4" id="KW-0472">Membrane</keyword>
<feature type="region of interest" description="Disordered" evidence="3">
    <location>
        <begin position="204"/>
        <end position="242"/>
    </location>
</feature>
<feature type="transmembrane region" description="Helical" evidence="4">
    <location>
        <begin position="37"/>
        <end position="58"/>
    </location>
</feature>